<dbReference type="InterPro" id="IPR036388">
    <property type="entry name" value="WH-like_DNA-bd_sf"/>
</dbReference>
<evidence type="ECO:0000313" key="9">
    <source>
        <dbReference type="Proteomes" id="UP000590740"/>
    </source>
</evidence>
<protein>
    <submittedName>
        <fullName evidence="8">RNA polymerase sigma-70 factor (ECF subfamily)</fullName>
    </submittedName>
</protein>
<dbReference type="SUPFAM" id="SSF88659">
    <property type="entry name" value="Sigma3 and sigma4 domains of RNA polymerase sigma factors"/>
    <property type="match status" value="1"/>
</dbReference>
<dbReference type="Proteomes" id="UP000590740">
    <property type="component" value="Unassembled WGS sequence"/>
</dbReference>
<dbReference type="InterPro" id="IPR013325">
    <property type="entry name" value="RNA_pol_sigma_r2"/>
</dbReference>
<comment type="caution">
    <text evidence="8">The sequence shown here is derived from an EMBL/GenBank/DDBJ whole genome shotgun (WGS) entry which is preliminary data.</text>
</comment>
<proteinExistence type="inferred from homology"/>
<evidence type="ECO:0000256" key="1">
    <source>
        <dbReference type="ARBA" id="ARBA00010641"/>
    </source>
</evidence>
<evidence type="ECO:0000313" key="8">
    <source>
        <dbReference type="EMBL" id="MBB5032518.1"/>
    </source>
</evidence>
<dbReference type="GO" id="GO:0006352">
    <property type="term" value="P:DNA-templated transcription initiation"/>
    <property type="evidence" value="ECO:0007669"/>
    <property type="project" value="InterPro"/>
</dbReference>
<dbReference type="Pfam" id="PF08281">
    <property type="entry name" value="Sigma70_r4_2"/>
    <property type="match status" value="1"/>
</dbReference>
<feature type="domain" description="RNA polymerase sigma factor 70 region 4 type 2" evidence="7">
    <location>
        <begin position="122"/>
        <end position="174"/>
    </location>
</feature>
<dbReference type="EMBL" id="JACHIG010000004">
    <property type="protein sequence ID" value="MBB5032518.1"/>
    <property type="molecule type" value="Genomic_DNA"/>
</dbReference>
<evidence type="ECO:0000259" key="7">
    <source>
        <dbReference type="Pfam" id="PF08281"/>
    </source>
</evidence>
<evidence type="ECO:0000256" key="2">
    <source>
        <dbReference type="ARBA" id="ARBA00023015"/>
    </source>
</evidence>
<feature type="domain" description="RNA polymerase sigma-70 region 2" evidence="6">
    <location>
        <begin position="31"/>
        <end position="98"/>
    </location>
</feature>
<dbReference type="InterPro" id="IPR013249">
    <property type="entry name" value="RNA_pol_sigma70_r4_t2"/>
</dbReference>
<evidence type="ECO:0000259" key="6">
    <source>
        <dbReference type="Pfam" id="PF04542"/>
    </source>
</evidence>
<dbReference type="GO" id="GO:0016987">
    <property type="term" value="F:sigma factor activity"/>
    <property type="evidence" value="ECO:0007669"/>
    <property type="project" value="UniProtKB-KW"/>
</dbReference>
<evidence type="ECO:0000256" key="4">
    <source>
        <dbReference type="ARBA" id="ARBA00023125"/>
    </source>
</evidence>
<sequence length="193" mass="21878">MTTTILHPAQDEYDRLFAQALQGDTVSAERLYARCVPSLAGWLAQRFGQHMAHEAAHEAMAEAFRQGDQFQPRGSFCGWLWSIGWHRALKTLRTETRRKAREEIYSLCERSTHAVELHDRHLRLVSLLARLPSSQRELLVLHYVQGKSSRDIAALHGRTRSAVAVNLHRLCRRLRAQLLAPTANIQASAAATH</sequence>
<evidence type="ECO:0000256" key="3">
    <source>
        <dbReference type="ARBA" id="ARBA00023082"/>
    </source>
</evidence>
<accession>A0A7W7YAA3</accession>
<keyword evidence="2" id="KW-0805">Transcription regulation</keyword>
<dbReference type="InterPro" id="IPR013324">
    <property type="entry name" value="RNA_pol_sigma_r3/r4-like"/>
</dbReference>
<dbReference type="InterPro" id="IPR039425">
    <property type="entry name" value="RNA_pol_sigma-70-like"/>
</dbReference>
<dbReference type="PANTHER" id="PTHR43133">
    <property type="entry name" value="RNA POLYMERASE ECF-TYPE SIGMA FACTO"/>
    <property type="match status" value="1"/>
</dbReference>
<dbReference type="RefSeq" id="WP_184339447.1">
    <property type="nucleotide sequence ID" value="NZ_JACHIG010000004.1"/>
</dbReference>
<evidence type="ECO:0000256" key="5">
    <source>
        <dbReference type="ARBA" id="ARBA00023163"/>
    </source>
</evidence>
<dbReference type="GO" id="GO:0003677">
    <property type="term" value="F:DNA binding"/>
    <property type="evidence" value="ECO:0007669"/>
    <property type="project" value="UniProtKB-KW"/>
</dbReference>
<dbReference type="InterPro" id="IPR007627">
    <property type="entry name" value="RNA_pol_sigma70_r2"/>
</dbReference>
<dbReference type="SUPFAM" id="SSF88946">
    <property type="entry name" value="Sigma2 domain of RNA polymerase sigma factors"/>
    <property type="match status" value="1"/>
</dbReference>
<reference evidence="8 9" key="1">
    <citation type="submission" date="2020-08" db="EMBL/GenBank/DDBJ databases">
        <title>Genomic Encyclopedia of Type Strains, Phase IV (KMG-IV): sequencing the most valuable type-strain genomes for metagenomic binning, comparative biology and taxonomic classification.</title>
        <authorList>
            <person name="Goeker M."/>
        </authorList>
    </citation>
    <scope>NUCLEOTIDE SEQUENCE [LARGE SCALE GENOMIC DNA]</scope>
    <source>
        <strain evidence="8 9">DSM 12252</strain>
    </source>
</reference>
<dbReference type="PANTHER" id="PTHR43133:SF8">
    <property type="entry name" value="RNA POLYMERASE SIGMA FACTOR HI_1459-RELATED"/>
    <property type="match status" value="1"/>
</dbReference>
<name>A0A7W7YAA3_9BACT</name>
<dbReference type="Gene3D" id="1.10.1740.10">
    <property type="match status" value="1"/>
</dbReference>
<dbReference type="Gene3D" id="1.10.10.10">
    <property type="entry name" value="Winged helix-like DNA-binding domain superfamily/Winged helix DNA-binding domain"/>
    <property type="match status" value="1"/>
</dbReference>
<dbReference type="AlphaFoldDB" id="A0A7W7YAA3"/>
<dbReference type="Pfam" id="PF04542">
    <property type="entry name" value="Sigma70_r2"/>
    <property type="match status" value="1"/>
</dbReference>
<dbReference type="InterPro" id="IPR014284">
    <property type="entry name" value="RNA_pol_sigma-70_dom"/>
</dbReference>
<comment type="similarity">
    <text evidence="1">Belongs to the sigma-70 factor family. ECF subfamily.</text>
</comment>
<keyword evidence="9" id="KW-1185">Reference proteome</keyword>
<dbReference type="NCBIfam" id="TIGR02937">
    <property type="entry name" value="sigma70-ECF"/>
    <property type="match status" value="1"/>
</dbReference>
<keyword evidence="5" id="KW-0804">Transcription</keyword>
<gene>
    <name evidence="8" type="ORF">HNQ65_002100</name>
</gene>
<keyword evidence="3" id="KW-0731">Sigma factor</keyword>
<keyword evidence="4" id="KW-0238">DNA-binding</keyword>
<organism evidence="8 9">
    <name type="scientific">Prosthecobacter vanneervenii</name>
    <dbReference type="NCBI Taxonomy" id="48466"/>
    <lineage>
        <taxon>Bacteria</taxon>
        <taxon>Pseudomonadati</taxon>
        <taxon>Verrucomicrobiota</taxon>
        <taxon>Verrucomicrobiia</taxon>
        <taxon>Verrucomicrobiales</taxon>
        <taxon>Verrucomicrobiaceae</taxon>
        <taxon>Prosthecobacter</taxon>
    </lineage>
</organism>